<evidence type="ECO:0000256" key="4">
    <source>
        <dbReference type="SAM" id="MobiDB-lite"/>
    </source>
</evidence>
<evidence type="ECO:0000313" key="5">
    <source>
        <dbReference type="EMBL" id="BAF21937.2"/>
    </source>
</evidence>
<evidence type="ECO:0000256" key="1">
    <source>
        <dbReference type="ARBA" id="ARBA00023015"/>
    </source>
</evidence>
<organism evidence="5 6">
    <name type="scientific">Oryza sativa subsp. japonica</name>
    <name type="common">Rice</name>
    <dbReference type="NCBI Taxonomy" id="39947"/>
    <lineage>
        <taxon>Eukaryota</taxon>
        <taxon>Viridiplantae</taxon>
        <taxon>Streptophyta</taxon>
        <taxon>Embryophyta</taxon>
        <taxon>Tracheophyta</taxon>
        <taxon>Spermatophyta</taxon>
        <taxon>Magnoliopsida</taxon>
        <taxon>Liliopsida</taxon>
        <taxon>Poales</taxon>
        <taxon>Poaceae</taxon>
        <taxon>BOP clade</taxon>
        <taxon>Oryzoideae</taxon>
        <taxon>Oryzeae</taxon>
        <taxon>Oryzinae</taxon>
        <taxon>Oryza</taxon>
        <taxon>Oryza sativa</taxon>
    </lineage>
</organism>
<dbReference type="InterPro" id="IPR005202">
    <property type="entry name" value="TF_GRAS"/>
</dbReference>
<gene>
    <name evidence="5" type="ordered locus">Os07g0567700</name>
</gene>
<evidence type="ECO:0000313" key="6">
    <source>
        <dbReference type="Proteomes" id="UP000000763"/>
    </source>
</evidence>
<comment type="caution">
    <text evidence="3">Lacks conserved residue(s) required for the propagation of feature annotation.</text>
</comment>
<reference evidence="6" key="2">
    <citation type="journal article" date="2008" name="Nucleic Acids Res.">
        <title>The rice annotation project database (RAP-DB): 2008 update.</title>
        <authorList>
            <consortium name="The rice annotation project (RAP)"/>
        </authorList>
    </citation>
    <scope>GENOME REANNOTATION</scope>
    <source>
        <strain evidence="6">cv. Nipponbare</strain>
    </source>
</reference>
<dbReference type="Pfam" id="PF03514">
    <property type="entry name" value="GRAS"/>
    <property type="match status" value="1"/>
</dbReference>
<dbReference type="KEGG" id="dosa:Os07g0567700"/>
<feature type="short sequence motif" description="LxCxE motif" evidence="3">
    <location>
        <begin position="73"/>
        <end position="77"/>
    </location>
</feature>
<dbReference type="PROSITE" id="PS50985">
    <property type="entry name" value="GRAS"/>
    <property type="match status" value="1"/>
</dbReference>
<evidence type="ECO:0000256" key="3">
    <source>
        <dbReference type="PROSITE-ProRule" id="PRU01191"/>
    </source>
</evidence>
<accession>Q0D5D6</accession>
<sequence>MLQGVLSRAPGADAAAMKAKRAADDEEEGGERERARGKRLAAEGKQGLVVVSTGEEEEAAAETRGLRLLSLLLRCAEAVAMDQLPEARDLLPEIAELASPFGSSPERVAAYTGRPPLCTGCTTASTT</sequence>
<dbReference type="EMBL" id="AP008213">
    <property type="protein sequence ID" value="BAF21937.2"/>
    <property type="molecule type" value="Genomic_DNA"/>
</dbReference>
<name>Q0D5D6_ORYSJ</name>
<protein>
    <submittedName>
        <fullName evidence="5">Os07g0567700 protein</fullName>
    </submittedName>
</protein>
<reference evidence="5 6" key="1">
    <citation type="journal article" date="2005" name="Nature">
        <title>The map-based sequence of the rice genome.</title>
        <authorList>
            <consortium name="International rice genome sequencing project (IRGSP)"/>
            <person name="Matsumoto T."/>
            <person name="Wu J."/>
            <person name="Kanamori H."/>
            <person name="Katayose Y."/>
            <person name="Fujisawa M."/>
            <person name="Namiki N."/>
            <person name="Mizuno H."/>
            <person name="Yamamoto K."/>
            <person name="Antonio B.A."/>
            <person name="Baba T."/>
            <person name="Sakata K."/>
            <person name="Nagamura Y."/>
            <person name="Aoki H."/>
            <person name="Arikawa K."/>
            <person name="Arita K."/>
            <person name="Bito T."/>
            <person name="Chiden Y."/>
            <person name="Fujitsuka N."/>
            <person name="Fukunaka R."/>
            <person name="Hamada M."/>
            <person name="Harada C."/>
            <person name="Hayashi A."/>
            <person name="Hijishita S."/>
            <person name="Honda M."/>
            <person name="Hosokawa S."/>
            <person name="Ichikawa Y."/>
            <person name="Idonuma A."/>
            <person name="Iijima M."/>
            <person name="Ikeda M."/>
            <person name="Ikeno M."/>
            <person name="Ito K."/>
            <person name="Ito S."/>
            <person name="Ito T."/>
            <person name="Ito Y."/>
            <person name="Ito Y."/>
            <person name="Iwabuchi A."/>
            <person name="Kamiya K."/>
            <person name="Karasawa W."/>
            <person name="Kurita K."/>
            <person name="Katagiri S."/>
            <person name="Kikuta A."/>
            <person name="Kobayashi H."/>
            <person name="Kobayashi N."/>
            <person name="Machita K."/>
            <person name="Maehara T."/>
            <person name="Masukawa M."/>
            <person name="Mizubayashi T."/>
            <person name="Mukai Y."/>
            <person name="Nagasaki H."/>
            <person name="Nagata Y."/>
            <person name="Naito S."/>
            <person name="Nakashima M."/>
            <person name="Nakama Y."/>
            <person name="Nakamichi Y."/>
            <person name="Nakamura M."/>
            <person name="Meguro A."/>
            <person name="Negishi M."/>
            <person name="Ohta I."/>
            <person name="Ohta T."/>
            <person name="Okamoto M."/>
            <person name="Ono N."/>
            <person name="Saji S."/>
            <person name="Sakaguchi M."/>
            <person name="Sakai K."/>
            <person name="Shibata M."/>
            <person name="Shimokawa T."/>
            <person name="Song J."/>
            <person name="Takazaki Y."/>
            <person name="Terasawa K."/>
            <person name="Tsugane M."/>
            <person name="Tsuji K."/>
            <person name="Ueda S."/>
            <person name="Waki K."/>
            <person name="Yamagata H."/>
            <person name="Yamamoto M."/>
            <person name="Yamamoto S."/>
            <person name="Yamane H."/>
            <person name="Yoshiki S."/>
            <person name="Yoshihara R."/>
            <person name="Yukawa K."/>
            <person name="Zhong H."/>
            <person name="Yano M."/>
            <person name="Yuan Q."/>
            <person name="Ouyang S."/>
            <person name="Liu J."/>
            <person name="Jones K.M."/>
            <person name="Gansberger K."/>
            <person name="Moffat K."/>
            <person name="Hill J."/>
            <person name="Bera J."/>
            <person name="Fadrosh D."/>
            <person name="Jin S."/>
            <person name="Johri S."/>
            <person name="Kim M."/>
            <person name="Overton L."/>
            <person name="Reardon M."/>
            <person name="Tsitrin T."/>
            <person name="Vuong H."/>
            <person name="Weaver B."/>
            <person name="Ciecko A."/>
            <person name="Tallon L."/>
            <person name="Jackson J."/>
            <person name="Pai G."/>
            <person name="Aken S.V."/>
            <person name="Utterback T."/>
            <person name="Reidmuller S."/>
            <person name="Feldblyum T."/>
            <person name="Hsiao J."/>
            <person name="Zismann V."/>
            <person name="Iobst S."/>
            <person name="de Vazeille A.R."/>
            <person name="Buell C.R."/>
            <person name="Ying K."/>
            <person name="Li Y."/>
            <person name="Lu T."/>
            <person name="Huang Y."/>
            <person name="Zhao Q."/>
            <person name="Feng Q."/>
            <person name="Zhang L."/>
            <person name="Zhu J."/>
            <person name="Weng Q."/>
            <person name="Mu J."/>
            <person name="Lu Y."/>
            <person name="Fan D."/>
            <person name="Liu Y."/>
            <person name="Guan J."/>
            <person name="Zhang Y."/>
            <person name="Yu S."/>
            <person name="Liu X."/>
            <person name="Zhang Y."/>
            <person name="Hong G."/>
            <person name="Han B."/>
            <person name="Choisne N."/>
            <person name="Demange N."/>
            <person name="Orjeda G."/>
            <person name="Samain S."/>
            <person name="Cattolico L."/>
            <person name="Pelletier E."/>
            <person name="Couloux A."/>
            <person name="Segurens B."/>
            <person name="Wincker P."/>
            <person name="D'Hont A."/>
            <person name="Scarpelli C."/>
            <person name="Weissenbach J."/>
            <person name="Salanoubat M."/>
            <person name="Quetier F."/>
            <person name="Yu Y."/>
            <person name="Kim H.R."/>
            <person name="Rambo T."/>
            <person name="Currie J."/>
            <person name="Collura K."/>
            <person name="Luo M."/>
            <person name="Yang T."/>
            <person name="Ammiraju J.S.S."/>
            <person name="Engler F."/>
            <person name="Soderlund C."/>
            <person name="Wing R.A."/>
            <person name="Palmer L.E."/>
            <person name="de la Bastide M."/>
            <person name="Spiegel L."/>
            <person name="Nascimento L."/>
            <person name="Zutavern T."/>
            <person name="O'Shaughnessy A."/>
            <person name="Dike S."/>
            <person name="Dedhia N."/>
            <person name="Preston R."/>
            <person name="Balija V."/>
            <person name="McCombie W.R."/>
            <person name="Chow T."/>
            <person name="Chen H."/>
            <person name="Chung M."/>
            <person name="Chen C."/>
            <person name="Shaw J."/>
            <person name="Wu H."/>
            <person name="Hsiao K."/>
            <person name="Chao Y."/>
            <person name="Chu M."/>
            <person name="Cheng C."/>
            <person name="Hour A."/>
            <person name="Lee P."/>
            <person name="Lin S."/>
            <person name="Lin Y."/>
            <person name="Liou J."/>
            <person name="Liu S."/>
            <person name="Hsing Y."/>
            <person name="Raghuvanshi S."/>
            <person name="Mohanty A."/>
            <person name="Bharti A.K."/>
            <person name="Gaur A."/>
            <person name="Gupta V."/>
            <person name="Kumar D."/>
            <person name="Ravi V."/>
            <person name="Vij S."/>
            <person name="Kapur A."/>
            <person name="Khurana P."/>
            <person name="Khurana P."/>
            <person name="Khurana J.P."/>
            <person name="Tyagi A.K."/>
            <person name="Gaikwad K."/>
            <person name="Singh A."/>
            <person name="Dalal V."/>
            <person name="Srivastava S."/>
            <person name="Dixit A."/>
            <person name="Pal A.K."/>
            <person name="Ghazi I.A."/>
            <person name="Yadav M."/>
            <person name="Pandit A."/>
            <person name="Bhargava A."/>
            <person name="Sureshbabu K."/>
            <person name="Batra K."/>
            <person name="Sharma T.R."/>
            <person name="Mohapatra T."/>
            <person name="Singh N.K."/>
            <person name="Messing J."/>
            <person name="Nelson A.B."/>
            <person name="Fuks G."/>
            <person name="Kavchok S."/>
            <person name="Keizer G."/>
            <person name="Linton E."/>
            <person name="Llaca V."/>
            <person name="Song R."/>
            <person name="Tanyolac B."/>
            <person name="Young S."/>
            <person name="Ho-Il K."/>
            <person name="Hahn J.H."/>
            <person name="Sangsakoo G."/>
            <person name="Vanavichit A."/>
            <person name="de Mattos Luiz.A.T."/>
            <person name="Zimmer P.D."/>
            <person name="Malone G."/>
            <person name="Dellagostin O."/>
            <person name="de Oliveira A.C."/>
            <person name="Bevan M."/>
            <person name="Bancroft I."/>
            <person name="Minx P."/>
            <person name="Cordum H."/>
            <person name="Wilson R."/>
            <person name="Cheng Z."/>
            <person name="Jin W."/>
            <person name="Jiang J."/>
            <person name="Leong S.A."/>
            <person name="Iwama H."/>
            <person name="Gojobori T."/>
            <person name="Itoh T."/>
            <person name="Niimura Y."/>
            <person name="Fujii Y."/>
            <person name="Habara T."/>
            <person name="Sakai H."/>
            <person name="Sato Y."/>
            <person name="Wilson G."/>
            <person name="Kumar K."/>
            <person name="McCouch S."/>
            <person name="Juretic N."/>
            <person name="Hoen D."/>
            <person name="Wright S."/>
            <person name="Bruskiewich R."/>
            <person name="Bureau T."/>
            <person name="Miyao A."/>
            <person name="Hirochika H."/>
            <person name="Nishikawa T."/>
            <person name="Kadowaki K."/>
            <person name="Sugiura M."/>
            <person name="Burr B."/>
            <person name="Sasaki T."/>
        </authorList>
    </citation>
    <scope>NUCLEOTIDE SEQUENCE [LARGE SCALE GENOMIC DNA]</scope>
    <source>
        <strain evidence="6">cv. Nipponbare</strain>
    </source>
</reference>
<feature type="region of interest" description="Disordered" evidence="4">
    <location>
        <begin position="1"/>
        <end position="40"/>
    </location>
</feature>
<proteinExistence type="inferred from homology"/>
<evidence type="ECO:0000256" key="2">
    <source>
        <dbReference type="ARBA" id="ARBA00023163"/>
    </source>
</evidence>
<keyword evidence="1" id="KW-0805">Transcription regulation</keyword>
<dbReference type="Proteomes" id="UP000000763">
    <property type="component" value="Chromosome 7"/>
</dbReference>
<dbReference type="AlphaFoldDB" id="Q0D5D6"/>
<feature type="compositionally biased region" description="Low complexity" evidence="4">
    <location>
        <begin position="8"/>
        <end position="17"/>
    </location>
</feature>
<comment type="similarity">
    <text evidence="3">Belongs to the GRAS family.</text>
</comment>
<keyword evidence="2" id="KW-0804">Transcription</keyword>